<keyword evidence="5" id="KW-1185">Reference proteome</keyword>
<name>A0A0W0UGN9_9GAMM</name>
<organism evidence="2 4">
    <name type="scientific">Legionella jamestowniensis</name>
    <dbReference type="NCBI Taxonomy" id="455"/>
    <lineage>
        <taxon>Bacteria</taxon>
        <taxon>Pseudomonadati</taxon>
        <taxon>Pseudomonadota</taxon>
        <taxon>Gammaproteobacteria</taxon>
        <taxon>Legionellales</taxon>
        <taxon>Legionellaceae</taxon>
        <taxon>Legionella</taxon>
    </lineage>
</organism>
<dbReference type="EMBL" id="LYOZ01000028">
    <property type="protein sequence ID" value="OCH97642.1"/>
    <property type="molecule type" value="Genomic_DNA"/>
</dbReference>
<dbReference type="AlphaFoldDB" id="A0A0W0UGN9"/>
<feature type="compositionally biased region" description="Basic and acidic residues" evidence="1">
    <location>
        <begin position="33"/>
        <end position="52"/>
    </location>
</feature>
<evidence type="ECO:0000256" key="1">
    <source>
        <dbReference type="SAM" id="MobiDB-lite"/>
    </source>
</evidence>
<evidence type="ECO:0000313" key="2">
    <source>
        <dbReference type="EMBL" id="KTD07061.1"/>
    </source>
</evidence>
<reference evidence="3 5" key="2">
    <citation type="submission" date="2016-05" db="EMBL/GenBank/DDBJ databases">
        <authorList>
            <person name="Prochazka B."/>
            <person name="Indra A."/>
            <person name="Hasenberger P."/>
            <person name="Blaschitz M."/>
            <person name="Wagner L."/>
            <person name="Wewalka G."/>
            <person name="Sorschag S."/>
            <person name="Schmid D."/>
            <person name="Ruppitsch W."/>
        </authorList>
    </citation>
    <scope>NUCLEOTIDE SEQUENCE [LARGE SCALE GENOMIC DNA]</scope>
    <source>
        <strain evidence="3 5">974010_12</strain>
    </source>
</reference>
<dbReference type="Proteomes" id="UP000054715">
    <property type="component" value="Unassembled WGS sequence"/>
</dbReference>
<comment type="caution">
    <text evidence="2">The sequence shown here is derived from an EMBL/GenBank/DDBJ whole genome shotgun (WGS) entry which is preliminary data.</text>
</comment>
<feature type="compositionally biased region" description="Basic residues" evidence="1">
    <location>
        <begin position="1"/>
        <end position="17"/>
    </location>
</feature>
<protein>
    <submittedName>
        <fullName evidence="2">Uncharacterized protein</fullName>
    </submittedName>
</protein>
<accession>A0A0W0UGN9</accession>
<dbReference type="STRING" id="455.Ljam_1256"/>
<proteinExistence type="predicted"/>
<dbReference type="RefSeq" id="WP_058449278.1">
    <property type="nucleotide sequence ID" value="NZ_CAAAJF010000010.1"/>
</dbReference>
<dbReference type="Proteomes" id="UP000093336">
    <property type="component" value="Unassembled WGS sequence"/>
</dbReference>
<sequence length="59" mass="6527">MKKSSSSTSKKRTKPKVKKDDLKHISGGVSLKDVLKPPENKDNPPDSDEIGRLIRQGII</sequence>
<evidence type="ECO:0000313" key="4">
    <source>
        <dbReference type="Proteomes" id="UP000054715"/>
    </source>
</evidence>
<evidence type="ECO:0000313" key="5">
    <source>
        <dbReference type="Proteomes" id="UP000093336"/>
    </source>
</evidence>
<dbReference type="PATRIC" id="fig|455.5.peg.1327"/>
<reference evidence="2 4" key="1">
    <citation type="submission" date="2015-11" db="EMBL/GenBank/DDBJ databases">
        <title>Genomic analysis of 38 Legionella species identifies large and diverse effector repertoires.</title>
        <authorList>
            <person name="Burstein D."/>
            <person name="Amaro F."/>
            <person name="Zusman T."/>
            <person name="Lifshitz Z."/>
            <person name="Cohen O."/>
            <person name="Gilbert J.A."/>
            <person name="Pupko T."/>
            <person name="Shuman H.A."/>
            <person name="Segal G."/>
        </authorList>
    </citation>
    <scope>NUCLEOTIDE SEQUENCE [LARGE SCALE GENOMIC DNA]</scope>
    <source>
        <strain evidence="2 4">JA-26-G1-E2</strain>
    </source>
</reference>
<dbReference type="EMBL" id="LNYG01000013">
    <property type="protein sequence ID" value="KTD07061.1"/>
    <property type="molecule type" value="Genomic_DNA"/>
</dbReference>
<gene>
    <name evidence="3" type="ORF">A8135_13610</name>
    <name evidence="2" type="ORF">Ljam_1256</name>
</gene>
<dbReference type="OrthoDB" id="5652380at2"/>
<evidence type="ECO:0000313" key="3">
    <source>
        <dbReference type="EMBL" id="OCH97642.1"/>
    </source>
</evidence>
<feature type="region of interest" description="Disordered" evidence="1">
    <location>
        <begin position="1"/>
        <end position="59"/>
    </location>
</feature>